<accession>A0A0E9SEP1</accession>
<organism evidence="1">
    <name type="scientific">Anguilla anguilla</name>
    <name type="common">European freshwater eel</name>
    <name type="synonym">Muraena anguilla</name>
    <dbReference type="NCBI Taxonomy" id="7936"/>
    <lineage>
        <taxon>Eukaryota</taxon>
        <taxon>Metazoa</taxon>
        <taxon>Chordata</taxon>
        <taxon>Craniata</taxon>
        <taxon>Vertebrata</taxon>
        <taxon>Euteleostomi</taxon>
        <taxon>Actinopterygii</taxon>
        <taxon>Neopterygii</taxon>
        <taxon>Teleostei</taxon>
        <taxon>Anguilliformes</taxon>
        <taxon>Anguillidae</taxon>
        <taxon>Anguilla</taxon>
    </lineage>
</organism>
<reference evidence="1" key="2">
    <citation type="journal article" date="2015" name="Fish Shellfish Immunol.">
        <title>Early steps in the European eel (Anguilla anguilla)-Vibrio vulnificus interaction in the gills: Role of the RtxA13 toxin.</title>
        <authorList>
            <person name="Callol A."/>
            <person name="Pajuelo D."/>
            <person name="Ebbesson L."/>
            <person name="Teles M."/>
            <person name="MacKenzie S."/>
            <person name="Amaro C."/>
        </authorList>
    </citation>
    <scope>NUCLEOTIDE SEQUENCE</scope>
</reference>
<reference evidence="1" key="1">
    <citation type="submission" date="2014-11" db="EMBL/GenBank/DDBJ databases">
        <authorList>
            <person name="Amaro Gonzalez C."/>
        </authorList>
    </citation>
    <scope>NUCLEOTIDE SEQUENCE</scope>
</reference>
<evidence type="ECO:0000313" key="1">
    <source>
        <dbReference type="EMBL" id="JAH38978.1"/>
    </source>
</evidence>
<proteinExistence type="predicted"/>
<protein>
    <submittedName>
        <fullName evidence="1">Uncharacterized protein</fullName>
    </submittedName>
</protein>
<sequence length="39" mass="4547">MSKKFKRLVAIKKTFPAFAYVMRQAGILPSPCRQHYFSV</sequence>
<dbReference type="EMBL" id="GBXM01069599">
    <property type="protein sequence ID" value="JAH38978.1"/>
    <property type="molecule type" value="Transcribed_RNA"/>
</dbReference>
<dbReference type="AlphaFoldDB" id="A0A0E9SEP1"/>
<name>A0A0E9SEP1_ANGAN</name>